<feature type="region of interest" description="Disordered" evidence="1">
    <location>
        <begin position="301"/>
        <end position="354"/>
    </location>
</feature>
<proteinExistence type="predicted"/>
<feature type="compositionally biased region" description="Polar residues" evidence="1">
    <location>
        <begin position="221"/>
        <end position="240"/>
    </location>
</feature>
<feature type="compositionally biased region" description="Pro residues" evidence="1">
    <location>
        <begin position="109"/>
        <end position="119"/>
    </location>
</feature>
<sequence length="1478" mass="160847">MPLRITCPQGHLLNVKEELLGKTIRCPSCKTLLTVGKDSASSSTLPESATQTPQQSLAPPADSSDSGPTPESTIIVKCPAGHQLKVRSKLTGKRARCPKCQQTFTISKRPPPQGPPKPKASPVQKAPSQSAINITAQQPTVGMNPADHEGGAEHVNDAPAFDDASGFGDIPDFENGQTFDQLPEFDVDPLAAPANTFPSMAIGTSSAERVPAFPLQGLSPPRTSSDVKSVESKQATSDHAPSQRIPWRALAAGVALGLALLGIEGYVFFGTGSRATAAKPMVNAADSSAATDSLGQVAASATQAARQVQPSSPPLDPAQNLQQEQEMLSNRKQKSKSGQETQEREQGSLQAHPILAEIKPDENSFRLEGSPENHVLPTKTWSIAYDEPSGRIALTLDRADGKSGVVAVYDIDNLLSGPADPIAIFATPGLPTAVTIKPWKDTRLYAVACNQSANVWLYDVETLQSIGELSTGDPQSINIQDIGSSRDSNDPFLYFAAIQSFERHGTTYKNNVVGRFDLSTMKLDSKTEPLPSGRTADEPDSRLEVSADGSTLFGINSSYRYEKLPGDGTLGRLTHIHEIDRYDGSRLASGPLGIQTLASHNLCSRDLFVTDNTGVRLLDSGKENAILLGVEKSNAKQAIDPDGWIKIISANNYKVHATKGFKDGIAKRSVSNESRAHYHPNLWGFLDETRGLAIMATNSSIFVWSDLLDGVPQEPWLTVTSDIPAAVSIGEEISIPLKTPSEADVTYELIDQSPYFVEEKNETDSHIQVSYRDSLTFGPFPTYSIPSDITLRNDFEIIVLLQTPDGKWTRQYTTSELTFRDFNDDGKIDRTDDENNPDRKMVAIETVTANNDMSLTFEPLSDAIRPSLEPRTDGLGRVYQYARTRPVRAAVCIVQGDDPKEVIAITKVATLNILVTDTIAVMRGGLNTAPRAAVPKPKPPLQNRLPRDDFREQAKFVSTQDSSIAIVGDSLTWTPSAKQIGKLSLGIRARSGELVKDTYFGVNVKLGGSHDPAALPFYVNGISFQRDSDLAVIWGNDSDMEVSWQHQRKMSAPPPGIKYMVGVYDWRRGEVLRHDEAPGEIEFAAISPSGICATLPNPPRLIRFDHRTLKPIKQVPLQGQATRVVVVADKYVAASSSTTGERFELPSLKPIQPGVPTTSTLLAEEFGDGWMWEGVHWDKAMREPRLLALPIAFGVGPDRNVLGHVKGFEKAARLEPSGPVLLTLHDSRANVTGHQLPMYPCRLHVQREGAEVVGEVAFDHENKIRKILRPALQAPDPEVRGGGPLAVSHGPEFSATIIDGRVRFIPYSLWELPEIGFNFQPVQSTFLLNAARPTEVQYAAPDAVKYRLRLMSGYTTKRGDFSTEDNNAKVLFEGESTDGSFQIAFESIQALVEAAQKIAGINDQSYRSHTLSPEQLKKLNSDALAAYRSQVTDAYRSLAGRAPRNIPVPVYAYVTAENATGEKAALFHAYLVDVDVHQ</sequence>
<feature type="compositionally biased region" description="Polar residues" evidence="1">
    <location>
        <begin position="319"/>
        <end position="340"/>
    </location>
</feature>
<feature type="compositionally biased region" description="Polar residues" evidence="1">
    <location>
        <begin position="301"/>
        <end position="310"/>
    </location>
</feature>
<organism evidence="2 3">
    <name type="scientific">Allorhodopirellula heiligendammensis</name>
    <dbReference type="NCBI Taxonomy" id="2714739"/>
    <lineage>
        <taxon>Bacteria</taxon>
        <taxon>Pseudomonadati</taxon>
        <taxon>Planctomycetota</taxon>
        <taxon>Planctomycetia</taxon>
        <taxon>Pirellulales</taxon>
        <taxon>Pirellulaceae</taxon>
        <taxon>Allorhodopirellula</taxon>
    </lineage>
</organism>
<evidence type="ECO:0000256" key="1">
    <source>
        <dbReference type="SAM" id="MobiDB-lite"/>
    </source>
</evidence>
<dbReference type="OrthoDB" id="292769at2"/>
<dbReference type="SUPFAM" id="SSF75011">
    <property type="entry name" value="3-carboxy-cis,cis-mucoante lactonizing enzyme"/>
    <property type="match status" value="1"/>
</dbReference>
<dbReference type="EMBL" id="SJPU01000001">
    <property type="protein sequence ID" value="TWU19175.1"/>
    <property type="molecule type" value="Genomic_DNA"/>
</dbReference>
<feature type="region of interest" description="Disordered" evidence="1">
    <location>
        <begin position="38"/>
        <end position="74"/>
    </location>
</feature>
<dbReference type="RefSeq" id="WP_146406060.1">
    <property type="nucleotide sequence ID" value="NZ_SJPU01000001.1"/>
</dbReference>
<reference evidence="2 3" key="1">
    <citation type="journal article" date="2020" name="Antonie Van Leeuwenhoek">
        <title>Rhodopirellula heiligendammensis sp. nov., Rhodopirellula pilleata sp. nov., and Rhodopirellula solitaria sp. nov. isolated from natural or artificial marine surfaces in Northern Germany and California, USA, and emended description of the genus Rhodopirellula.</title>
        <authorList>
            <person name="Kallscheuer N."/>
            <person name="Wiegand S."/>
            <person name="Jogler M."/>
            <person name="Boedeker C."/>
            <person name="Peeters S.H."/>
            <person name="Rast P."/>
            <person name="Heuer A."/>
            <person name="Jetten M.S.M."/>
            <person name="Rohde M."/>
            <person name="Jogler C."/>
        </authorList>
    </citation>
    <scope>NUCLEOTIDE SEQUENCE [LARGE SCALE GENOMIC DNA]</scope>
    <source>
        <strain evidence="2 3">Poly21</strain>
    </source>
</reference>
<feature type="compositionally biased region" description="Polar residues" evidence="1">
    <location>
        <begin position="126"/>
        <end position="141"/>
    </location>
</feature>
<feature type="region of interest" description="Disordered" evidence="1">
    <location>
        <begin position="212"/>
        <end position="242"/>
    </location>
</feature>
<feature type="compositionally biased region" description="Basic and acidic residues" evidence="1">
    <location>
        <begin position="146"/>
        <end position="156"/>
    </location>
</feature>
<comment type="caution">
    <text evidence="2">The sequence shown here is derived from an EMBL/GenBank/DDBJ whole genome shotgun (WGS) entry which is preliminary data.</text>
</comment>
<accession>A0A5C6C503</accession>
<feature type="compositionally biased region" description="Polar residues" evidence="1">
    <location>
        <begin position="39"/>
        <end position="72"/>
    </location>
</feature>
<name>A0A5C6C503_9BACT</name>
<keyword evidence="3" id="KW-1185">Reference proteome</keyword>
<evidence type="ECO:0000313" key="3">
    <source>
        <dbReference type="Proteomes" id="UP000319908"/>
    </source>
</evidence>
<evidence type="ECO:0000313" key="2">
    <source>
        <dbReference type="EMBL" id="TWU19175.1"/>
    </source>
</evidence>
<dbReference type="Proteomes" id="UP000319908">
    <property type="component" value="Unassembled WGS sequence"/>
</dbReference>
<protein>
    <submittedName>
        <fullName evidence="2">Uncharacterized protein</fullName>
    </submittedName>
</protein>
<feature type="region of interest" description="Disordered" evidence="1">
    <location>
        <begin position="101"/>
        <end position="180"/>
    </location>
</feature>
<gene>
    <name evidence="2" type="ORF">Poly21_13460</name>
</gene>